<name>A0A8J3FN34_9ACTN</name>
<reference evidence="1" key="1">
    <citation type="journal article" date="2014" name="Int. J. Syst. Evol. Microbiol.">
        <title>Complete genome sequence of Corynebacterium casei LMG S-19264T (=DSM 44701T), isolated from a smear-ripened cheese.</title>
        <authorList>
            <consortium name="US DOE Joint Genome Institute (JGI-PGF)"/>
            <person name="Walter F."/>
            <person name="Albersmeier A."/>
            <person name="Kalinowski J."/>
            <person name="Ruckert C."/>
        </authorList>
    </citation>
    <scope>NUCLEOTIDE SEQUENCE</scope>
    <source>
        <strain evidence="1">CGMCC 4.7299</strain>
    </source>
</reference>
<protein>
    <submittedName>
        <fullName evidence="1">Uncharacterized protein</fullName>
    </submittedName>
</protein>
<evidence type="ECO:0000313" key="2">
    <source>
        <dbReference type="Proteomes" id="UP000656042"/>
    </source>
</evidence>
<accession>A0A8J3FN34</accession>
<comment type="caution">
    <text evidence="1">The sequence shown here is derived from an EMBL/GenBank/DDBJ whole genome shotgun (WGS) entry which is preliminary data.</text>
</comment>
<sequence length="186" mass="20880">MAAAAVRPYRLLVKFGRRRSDARTLVAQTVLMVEQSAFRFRSPDMFGSAGYHVRVFRPTVERPILIVGDLGNHPAASVTNRFDEVGAIVTESLFGIPGVAAEALREVGRWILYYPDGAFGPSMMEDFTETWFEQGRSPQHPVLRSNHLSRDEVEESVGGPVRAWRARQYHPDRLAARGITVRRITA</sequence>
<proteinExistence type="predicted"/>
<evidence type="ECO:0000313" key="1">
    <source>
        <dbReference type="EMBL" id="GGK78208.1"/>
    </source>
</evidence>
<dbReference type="AlphaFoldDB" id="A0A8J3FN34"/>
<reference evidence="1" key="2">
    <citation type="submission" date="2020-09" db="EMBL/GenBank/DDBJ databases">
        <authorList>
            <person name="Sun Q."/>
            <person name="Zhou Y."/>
        </authorList>
    </citation>
    <scope>NUCLEOTIDE SEQUENCE</scope>
    <source>
        <strain evidence="1">CGMCC 4.7299</strain>
    </source>
</reference>
<dbReference type="EMBL" id="BMMX01000002">
    <property type="protein sequence ID" value="GGK78208.1"/>
    <property type="molecule type" value="Genomic_DNA"/>
</dbReference>
<dbReference type="Proteomes" id="UP000656042">
    <property type="component" value="Unassembled WGS sequence"/>
</dbReference>
<organism evidence="1 2">
    <name type="scientific">Mangrovihabitans endophyticus</name>
    <dbReference type="NCBI Taxonomy" id="1751298"/>
    <lineage>
        <taxon>Bacteria</taxon>
        <taxon>Bacillati</taxon>
        <taxon>Actinomycetota</taxon>
        <taxon>Actinomycetes</taxon>
        <taxon>Micromonosporales</taxon>
        <taxon>Micromonosporaceae</taxon>
        <taxon>Mangrovihabitans</taxon>
    </lineage>
</organism>
<keyword evidence="2" id="KW-1185">Reference proteome</keyword>
<gene>
    <name evidence="1" type="ORF">GCM10012284_10150</name>
</gene>